<keyword evidence="3" id="KW-1003">Cell membrane</keyword>
<keyword evidence="11" id="KW-1185">Reference proteome</keyword>
<keyword evidence="7 8" id="KW-0472">Membrane</keyword>
<evidence type="ECO:0000256" key="3">
    <source>
        <dbReference type="ARBA" id="ARBA00022475"/>
    </source>
</evidence>
<dbReference type="EMBL" id="SBIQ01000028">
    <property type="protein sequence ID" value="KAF7684123.1"/>
    <property type="molecule type" value="Genomic_DNA"/>
</dbReference>
<feature type="transmembrane region" description="Helical" evidence="8">
    <location>
        <begin position="142"/>
        <end position="160"/>
    </location>
</feature>
<feature type="transmembrane region" description="Helical" evidence="8">
    <location>
        <begin position="361"/>
        <end position="382"/>
    </location>
</feature>
<evidence type="ECO:0000313" key="10">
    <source>
        <dbReference type="EMBL" id="KAF7684123.1"/>
    </source>
</evidence>
<evidence type="ECO:0000256" key="7">
    <source>
        <dbReference type="ARBA" id="ARBA00023136"/>
    </source>
</evidence>
<name>A0ABQ7I124_9MICR</name>
<evidence type="ECO:0000256" key="2">
    <source>
        <dbReference type="ARBA" id="ARBA00022448"/>
    </source>
</evidence>
<organism evidence="10 11">
    <name type="scientific">Astathelohania contejeani</name>
    <dbReference type="NCBI Taxonomy" id="164912"/>
    <lineage>
        <taxon>Eukaryota</taxon>
        <taxon>Fungi</taxon>
        <taxon>Fungi incertae sedis</taxon>
        <taxon>Microsporidia</taxon>
        <taxon>Astathelohaniidae</taxon>
        <taxon>Astathelohania</taxon>
    </lineage>
</organism>
<comment type="caution">
    <text evidence="10">The sequence shown here is derived from an EMBL/GenBank/DDBJ whole genome shotgun (WGS) entry which is preliminary data.</text>
</comment>
<feature type="transmembrane region" description="Helical" evidence="8">
    <location>
        <begin position="172"/>
        <end position="191"/>
    </location>
</feature>
<reference evidence="10 11" key="1">
    <citation type="submission" date="2019-01" db="EMBL/GenBank/DDBJ databases">
        <title>Genomes sequencing and comparative genomics of infectious freshwater microsporidia, Cucumispora dikerogammari and Thelohania contejeani.</title>
        <authorList>
            <person name="Cormier A."/>
            <person name="Giraud I."/>
            <person name="Wattier R."/>
            <person name="Teixeira M."/>
            <person name="Grandjean F."/>
            <person name="Rigaud T."/>
            <person name="Cordaux R."/>
        </authorList>
    </citation>
    <scope>NUCLEOTIDE SEQUENCE [LARGE SCALE GENOMIC DNA]</scope>
    <source>
        <strain evidence="10">T1</strain>
        <tissue evidence="10">Spores</tissue>
    </source>
</reference>
<evidence type="ECO:0000256" key="1">
    <source>
        <dbReference type="ARBA" id="ARBA00004429"/>
    </source>
</evidence>
<feature type="transmembrane region" description="Helical" evidence="8">
    <location>
        <begin position="292"/>
        <end position="311"/>
    </location>
</feature>
<evidence type="ECO:0000259" key="9">
    <source>
        <dbReference type="Pfam" id="PF12832"/>
    </source>
</evidence>
<accession>A0ABQ7I124</accession>
<protein>
    <recommendedName>
        <fullName evidence="9">Major facilitator superfamily associated domain-containing protein</fullName>
    </recommendedName>
</protein>
<sequence>MEIKTVVLCGVIYLFLTASIYTAHNFMEPITNEATGGSLSQFGLFDMFGIVKFFGAFFWTNLADRTKGGTIIGSICLIGYSLFFTLLGYAPDFMKARGLNLWTVLYFFCLNFFLSGCYPIAEYLFLEVLESTENIQKYYGKIRIGFPIGSIIAHGTQILLKEILGDRKDNLYNYVATGVYAAMATCMYFLLHIQIQQRDKKSNSKVKTKYTDIQINYSAIKKLFTFDIILLMLMSILQGIPRSSVATYLTEYQKQNKVTKSKARVLLMIRLIPEVSMLYLISYFEKFIGYKILLGIGLILGTLRPFLLGFVDIKWFNGYDGGFWIMMEIIKAVFSAFFGYSSSRCYKEKSNETNCSLAQGVASGCYNGMGAFISGFIAFFFLDSRWIYYQGSQLRGFFLITALLAFCGLLPYLLFIIKNRRKGKFTITDAKQNEE</sequence>
<feature type="transmembrane region" description="Helical" evidence="8">
    <location>
        <begin position="71"/>
        <end position="89"/>
    </location>
</feature>
<dbReference type="InterPro" id="IPR036259">
    <property type="entry name" value="MFS_trans_sf"/>
</dbReference>
<keyword evidence="5 8" id="KW-0812">Transmembrane</keyword>
<gene>
    <name evidence="10" type="ORF">TCON_0683</name>
</gene>
<comment type="subcellular location">
    <subcellularLocation>
        <location evidence="1">Cell inner membrane</location>
        <topology evidence="1">Multi-pass membrane protein</topology>
    </subcellularLocation>
</comment>
<keyword evidence="6 8" id="KW-1133">Transmembrane helix</keyword>
<dbReference type="Gene3D" id="1.20.1250.20">
    <property type="entry name" value="MFS general substrate transporter like domains"/>
    <property type="match status" value="2"/>
</dbReference>
<feature type="transmembrane region" description="Helical" evidence="8">
    <location>
        <begin position="101"/>
        <end position="121"/>
    </location>
</feature>
<dbReference type="PANTHER" id="PTHR23522:SF10">
    <property type="entry name" value="3-PHENYLPROPIONIC ACID TRANSPORTER-RELATED"/>
    <property type="match status" value="1"/>
</dbReference>
<feature type="transmembrane region" description="Helical" evidence="8">
    <location>
        <begin position="394"/>
        <end position="417"/>
    </location>
</feature>
<evidence type="ECO:0000256" key="8">
    <source>
        <dbReference type="SAM" id="Phobius"/>
    </source>
</evidence>
<keyword evidence="2" id="KW-0813">Transport</keyword>
<evidence type="ECO:0000256" key="5">
    <source>
        <dbReference type="ARBA" id="ARBA00022692"/>
    </source>
</evidence>
<proteinExistence type="predicted"/>
<feature type="transmembrane region" description="Helical" evidence="8">
    <location>
        <begin position="38"/>
        <end position="59"/>
    </location>
</feature>
<dbReference type="SUPFAM" id="SSF103473">
    <property type="entry name" value="MFS general substrate transporter"/>
    <property type="match status" value="1"/>
</dbReference>
<feature type="transmembrane region" description="Helical" evidence="8">
    <location>
        <begin position="323"/>
        <end position="340"/>
    </location>
</feature>
<dbReference type="InterPro" id="IPR024989">
    <property type="entry name" value="MFS_assoc_dom"/>
</dbReference>
<evidence type="ECO:0000313" key="11">
    <source>
        <dbReference type="Proteomes" id="UP001516464"/>
    </source>
</evidence>
<dbReference type="Pfam" id="PF12832">
    <property type="entry name" value="MFS_1_like"/>
    <property type="match status" value="1"/>
</dbReference>
<evidence type="ECO:0000256" key="6">
    <source>
        <dbReference type="ARBA" id="ARBA00022989"/>
    </source>
</evidence>
<feature type="domain" description="Major facilitator superfamily associated" evidence="9">
    <location>
        <begin position="50"/>
        <end position="377"/>
    </location>
</feature>
<evidence type="ECO:0000256" key="4">
    <source>
        <dbReference type="ARBA" id="ARBA00022519"/>
    </source>
</evidence>
<dbReference type="PANTHER" id="PTHR23522">
    <property type="entry name" value="BLL5896 PROTEIN"/>
    <property type="match status" value="1"/>
</dbReference>
<dbReference type="Proteomes" id="UP001516464">
    <property type="component" value="Unassembled WGS sequence"/>
</dbReference>
<keyword evidence="4" id="KW-0997">Cell inner membrane</keyword>